<protein>
    <submittedName>
        <fullName evidence="3">FAD-dependent oxidoreductase</fullName>
    </submittedName>
</protein>
<dbReference type="RefSeq" id="WP_053100079.1">
    <property type="nucleotide sequence ID" value="NZ_CP012365.1"/>
</dbReference>
<dbReference type="PANTHER" id="PTHR43747:SF5">
    <property type="entry name" value="FAD-BINDING DOMAIN-CONTAINING PROTEIN"/>
    <property type="match status" value="1"/>
</dbReference>
<dbReference type="InterPro" id="IPR050816">
    <property type="entry name" value="Flavin-dep_Halogenase_NPB"/>
</dbReference>
<name>A0A0K1XCV3_9GAMM</name>
<gene>
    <name evidence="3" type="ORF">AKN88_03285</name>
</gene>
<evidence type="ECO:0000256" key="1">
    <source>
        <dbReference type="ARBA" id="ARBA00023002"/>
    </source>
</evidence>
<dbReference type="GO" id="GO:0004497">
    <property type="term" value="F:monooxygenase activity"/>
    <property type="evidence" value="ECO:0007669"/>
    <property type="project" value="UniProtKB-KW"/>
</dbReference>
<accession>A0A0K1XCV3</accession>
<dbReference type="STRING" id="1697053.AKN87_05325"/>
<dbReference type="EMBL" id="CP012365">
    <property type="protein sequence ID" value="AKX59069.1"/>
    <property type="molecule type" value="Genomic_DNA"/>
</dbReference>
<organism evidence="3 4">
    <name type="scientific">Thiopseudomonas alkaliphila</name>
    <dbReference type="NCBI Taxonomy" id="1697053"/>
    <lineage>
        <taxon>Bacteria</taxon>
        <taxon>Pseudomonadati</taxon>
        <taxon>Pseudomonadota</taxon>
        <taxon>Gammaproteobacteria</taxon>
        <taxon>Pseudomonadales</taxon>
        <taxon>Pseudomonadaceae</taxon>
        <taxon>Thiopseudomonas</taxon>
    </lineage>
</organism>
<dbReference type="SUPFAM" id="SSF51905">
    <property type="entry name" value="FAD/NAD(P)-binding domain"/>
    <property type="match status" value="1"/>
</dbReference>
<evidence type="ECO:0000313" key="3">
    <source>
        <dbReference type="EMBL" id="AKX59069.1"/>
    </source>
</evidence>
<reference evidence="3 4" key="1">
    <citation type="journal article" date="2015" name="Genome Announc.">
        <title>Genome Sequences of Oblitimonas alkaliphila gen. nov. sp. nov. (Proposed), a Novel Bacterium of the Pseudomonadaceae Family.</title>
        <authorList>
            <person name="Lauer A.C."/>
            <person name="Nicholson A.C."/>
            <person name="Humrighouse B.W."/>
            <person name="Emery B."/>
            <person name="Drobish A."/>
            <person name="Juieng P."/>
            <person name="Loparev V."/>
            <person name="McQuiston J.R."/>
        </authorList>
    </citation>
    <scope>NUCLEOTIDE SEQUENCE [LARGE SCALE GENOMIC DNA]</scope>
    <source>
        <strain evidence="3 4">E5571</strain>
    </source>
</reference>
<dbReference type="AlphaFoldDB" id="A0A0K1XCV3"/>
<dbReference type="PATRIC" id="fig|1698449.3.peg.659"/>
<dbReference type="InterPro" id="IPR036188">
    <property type="entry name" value="FAD/NAD-bd_sf"/>
</dbReference>
<sequence>MQQIVVLGAGPAGTVCALGLQRLGYTVTVVTSARSFAAVEGVSERVLHGLKQAGLELALASVNQACLRQVSWNGDSSAQNQEFLLDRPLFDAALIAQLRQAGIKVIEQSAIKVVAHEAGFQIQLKDGQRLSADFLVEARGRQAPASGKGLRGPETISLLNRWQGQSAPPKTTVTSLADGWSWMAQLADGRCYWQLTLDVASANLPSKQQLIDYCAQRRAACSVSQQFFAEQPSIEQIDLHARSSTSTLSQAAVGERWIRIGDAAMAVDPLSGNGIFQSLSSALQAPAVIHTLLQRPENQQLAQQFHQTRVENLFMRFARLGRDFYQMEQRWLEQPFWQARRQWPDTEVMHQQVRLEQIQVREQPVLEHNYIVGRAVVVTADQPLGIWHVDGLELAPFVQTLQKQGLEVALQSYEPQQQRILQQWLATTLNPVN</sequence>
<evidence type="ECO:0000256" key="2">
    <source>
        <dbReference type="ARBA" id="ARBA00023033"/>
    </source>
</evidence>
<dbReference type="Gene3D" id="3.50.50.60">
    <property type="entry name" value="FAD/NAD(P)-binding domain"/>
    <property type="match status" value="1"/>
</dbReference>
<proteinExistence type="predicted"/>
<dbReference type="Pfam" id="PF04820">
    <property type="entry name" value="Trp_halogenase"/>
    <property type="match status" value="1"/>
</dbReference>
<keyword evidence="4" id="KW-1185">Reference proteome</keyword>
<dbReference type="PRINTS" id="PR00420">
    <property type="entry name" value="RNGMNOXGNASE"/>
</dbReference>
<dbReference type="PANTHER" id="PTHR43747">
    <property type="entry name" value="FAD-BINDING PROTEIN"/>
    <property type="match status" value="1"/>
</dbReference>
<dbReference type="InterPro" id="IPR006905">
    <property type="entry name" value="Flavin_halogenase"/>
</dbReference>
<dbReference type="Proteomes" id="UP000063953">
    <property type="component" value="Chromosome"/>
</dbReference>
<evidence type="ECO:0000313" key="4">
    <source>
        <dbReference type="Proteomes" id="UP000063953"/>
    </source>
</evidence>
<keyword evidence="2" id="KW-0503">Monooxygenase</keyword>
<keyword evidence="1" id="KW-0560">Oxidoreductase</keyword>